<dbReference type="AlphaFoldDB" id="A0A804KIP3"/>
<accession>A0A804KIP3</accession>
<name>A0A804KIP3_MUSAM</name>
<proteinExistence type="predicted"/>
<dbReference type="Gramene" id="Ma09_t12110.1">
    <property type="protein sequence ID" value="Ma09_p12110.1"/>
    <property type="gene ID" value="Ma09_g12110"/>
</dbReference>
<reference evidence="1" key="1">
    <citation type="submission" date="2021-05" db="UniProtKB">
        <authorList>
            <consortium name="EnsemblPlants"/>
        </authorList>
    </citation>
    <scope>IDENTIFICATION</scope>
    <source>
        <strain evidence="1">subsp. malaccensis</strain>
    </source>
</reference>
<evidence type="ECO:0000313" key="2">
    <source>
        <dbReference type="Proteomes" id="UP000012960"/>
    </source>
</evidence>
<dbReference type="InParanoid" id="A0A804KIP3"/>
<dbReference type="EnsemblPlants" id="Ma09_t12110.1">
    <property type="protein sequence ID" value="Ma09_p12110.1"/>
    <property type="gene ID" value="Ma09_g12110"/>
</dbReference>
<protein>
    <submittedName>
        <fullName evidence="1">Uncharacterized protein</fullName>
    </submittedName>
</protein>
<evidence type="ECO:0000313" key="1">
    <source>
        <dbReference type="EnsemblPlants" id="Ma09_p12110.1"/>
    </source>
</evidence>
<organism evidence="1 2">
    <name type="scientific">Musa acuminata subsp. malaccensis</name>
    <name type="common">Wild banana</name>
    <name type="synonym">Musa malaccensis</name>
    <dbReference type="NCBI Taxonomy" id="214687"/>
    <lineage>
        <taxon>Eukaryota</taxon>
        <taxon>Viridiplantae</taxon>
        <taxon>Streptophyta</taxon>
        <taxon>Embryophyta</taxon>
        <taxon>Tracheophyta</taxon>
        <taxon>Spermatophyta</taxon>
        <taxon>Magnoliopsida</taxon>
        <taxon>Liliopsida</taxon>
        <taxon>Zingiberales</taxon>
        <taxon>Musaceae</taxon>
        <taxon>Musa</taxon>
    </lineage>
</organism>
<dbReference type="Proteomes" id="UP000012960">
    <property type="component" value="Unplaced"/>
</dbReference>
<keyword evidence="2" id="KW-1185">Reference proteome</keyword>
<sequence>MTFKTVDAVVSGFGGSLNSESAESSPLAPDQPNLLVFLADKDPPTNRSRCAVCR</sequence>